<sequence>MNALDTAHAGLLLTGRVVHERLRPVRHAFAYPLFQLCCDLDRLDTLACWWFGVDRWRVFSLASRDYGPRDGSALAPWMRAHLAEAGLPADGAIWLQTVPRLFGYAFNPVSFWYCHDRDGHLRALYADVRNTFGAHHGYLLSAPGHAVINAQTALVCRKVLHVSPFCRVEGGYAFRVIQRGDTLAVRIDYQDAEGLLLRTALAMKAAPLCASRAFAALARAPGNAANVLIRIHWQALRLWLKRVPFLGKTPGAGAPHPRHEARP</sequence>
<dbReference type="RefSeq" id="WP_183730572.1">
    <property type="nucleotide sequence ID" value="NZ_JACHBW010000022.1"/>
</dbReference>
<evidence type="ECO:0000313" key="2">
    <source>
        <dbReference type="Proteomes" id="UP000571554"/>
    </source>
</evidence>
<accession>A0A7W9WVT5</accession>
<evidence type="ECO:0000313" key="1">
    <source>
        <dbReference type="EMBL" id="MBB6106049.1"/>
    </source>
</evidence>
<dbReference type="Proteomes" id="UP000571554">
    <property type="component" value="Unassembled WGS sequence"/>
</dbReference>
<name>A0A7W9WVT5_9BURK</name>
<dbReference type="EMBL" id="JACHBW010000022">
    <property type="protein sequence ID" value="MBB6106049.1"/>
    <property type="molecule type" value="Genomic_DNA"/>
</dbReference>
<protein>
    <recommendedName>
        <fullName evidence="3">DUF1365 domain-containing protein</fullName>
    </recommendedName>
</protein>
<reference evidence="1 2" key="1">
    <citation type="submission" date="2020-08" db="EMBL/GenBank/DDBJ databases">
        <title>Above-ground endophytic microbial communities from plants in different locations in the United States.</title>
        <authorList>
            <person name="Frank C."/>
        </authorList>
    </citation>
    <scope>NUCLEOTIDE SEQUENCE [LARGE SCALE GENOMIC DNA]</scope>
    <source>
        <strain evidence="1 2">WP4_2_2</strain>
    </source>
</reference>
<dbReference type="AlphaFoldDB" id="A0A7W9WVT5"/>
<keyword evidence="2" id="KW-1185">Reference proteome</keyword>
<gene>
    <name evidence="1" type="ORF">F4827_005919</name>
</gene>
<dbReference type="PANTHER" id="PTHR33973">
    <property type="entry name" value="OS07G0153300 PROTEIN"/>
    <property type="match status" value="1"/>
</dbReference>
<evidence type="ECO:0008006" key="3">
    <source>
        <dbReference type="Google" id="ProtNLM"/>
    </source>
</evidence>
<proteinExistence type="predicted"/>
<dbReference type="Pfam" id="PF07103">
    <property type="entry name" value="DUF1365"/>
    <property type="match status" value="1"/>
</dbReference>
<comment type="caution">
    <text evidence="1">The sequence shown here is derived from an EMBL/GenBank/DDBJ whole genome shotgun (WGS) entry which is preliminary data.</text>
</comment>
<organism evidence="1 2">
    <name type="scientific">Paraburkholderia bannensis</name>
    <dbReference type="NCBI Taxonomy" id="765414"/>
    <lineage>
        <taxon>Bacteria</taxon>
        <taxon>Pseudomonadati</taxon>
        <taxon>Pseudomonadota</taxon>
        <taxon>Betaproteobacteria</taxon>
        <taxon>Burkholderiales</taxon>
        <taxon>Burkholderiaceae</taxon>
        <taxon>Paraburkholderia</taxon>
    </lineage>
</organism>
<dbReference type="InterPro" id="IPR010775">
    <property type="entry name" value="DUF1365"/>
</dbReference>
<dbReference type="PANTHER" id="PTHR33973:SF4">
    <property type="entry name" value="OS07G0153300 PROTEIN"/>
    <property type="match status" value="1"/>
</dbReference>